<reference evidence="2 3" key="1">
    <citation type="submission" date="2010-04" db="EMBL/GenBank/DDBJ databases">
        <authorList>
            <person name="Muzny D."/>
            <person name="Qin X."/>
            <person name="Deng J."/>
            <person name="Jiang H."/>
            <person name="Liu Y."/>
            <person name="Qu J."/>
            <person name="Song X.-Z."/>
            <person name="Zhang L."/>
            <person name="Thornton R."/>
            <person name="Coyle M."/>
            <person name="Francisco L."/>
            <person name="Jackson L."/>
            <person name="Javaid M."/>
            <person name="Korchina V."/>
            <person name="Kovar C."/>
            <person name="Mata R."/>
            <person name="Mathew T."/>
            <person name="Ngo R."/>
            <person name="Nguyen L."/>
            <person name="Nguyen N."/>
            <person name="Okwuonu G."/>
            <person name="Ongeri F."/>
            <person name="Pham C."/>
            <person name="Simmons D."/>
            <person name="Wilczek-Boney K."/>
            <person name="Hale W."/>
            <person name="Jakkamsetti A."/>
            <person name="Pham P."/>
            <person name="Ruth R."/>
            <person name="San Lucas F."/>
            <person name="Warren J."/>
            <person name="Zhang J."/>
            <person name="Zhao Z."/>
            <person name="Zhou C."/>
            <person name="Zhu D."/>
            <person name="Lee S."/>
            <person name="Bess C."/>
            <person name="Blankenburg K."/>
            <person name="Forbes L."/>
            <person name="Fu Q."/>
            <person name="Gubbala S."/>
            <person name="Hirani K."/>
            <person name="Jayaseelan J.C."/>
            <person name="Lara F."/>
            <person name="Munidasa M."/>
            <person name="Palculict T."/>
            <person name="Patil S."/>
            <person name="Pu L.-L."/>
            <person name="Saada N."/>
            <person name="Tang L."/>
            <person name="Weissenberger G."/>
            <person name="Zhu Y."/>
            <person name="Hemphill L."/>
            <person name="Shang Y."/>
            <person name="Youmans B."/>
            <person name="Ayvaz T."/>
            <person name="Ross M."/>
            <person name="Santibanez J."/>
            <person name="Aqrawi P."/>
            <person name="Gross S."/>
            <person name="Joshi V."/>
            <person name="Fowler G."/>
            <person name="Nazareth L."/>
            <person name="Reid J."/>
            <person name="Worley K."/>
            <person name="Petrosino J."/>
            <person name="Highlander S."/>
            <person name="Gibbs R."/>
        </authorList>
    </citation>
    <scope>NUCLEOTIDE SEQUENCE [LARGE SCALE GENOMIC DNA]</scope>
    <source>
        <strain evidence="2 3">DSM 11664</strain>
    </source>
</reference>
<accession>D4YU75</accession>
<sequence>MPARIFDIVSTVSTINFVVVWLIIMWAHIKYRQANKKKLGAFKMPGFPYYEK</sequence>
<name>D4YU75_9LACO</name>
<proteinExistence type="predicted"/>
<evidence type="ECO:0000313" key="2">
    <source>
        <dbReference type="EMBL" id="EFG55221.1"/>
    </source>
</evidence>
<dbReference type="eggNOG" id="COG1113">
    <property type="taxonomic scope" value="Bacteria"/>
</dbReference>
<gene>
    <name evidence="2" type="ORF">HMPREF0493_1086</name>
</gene>
<comment type="caution">
    <text evidence="2">The sequence shown here is derived from an EMBL/GenBank/DDBJ whole genome shotgun (WGS) entry which is preliminary data.</text>
</comment>
<keyword evidence="1" id="KW-0812">Transmembrane</keyword>
<evidence type="ECO:0008006" key="4">
    <source>
        <dbReference type="Google" id="ProtNLM"/>
    </source>
</evidence>
<keyword evidence="1" id="KW-1133">Transmembrane helix</keyword>
<keyword evidence="3" id="KW-1185">Reference proteome</keyword>
<protein>
    <recommendedName>
        <fullName evidence="4">Amino acid permease/ SLC12A domain-containing protein</fullName>
    </recommendedName>
</protein>
<organism evidence="2 3">
    <name type="scientific">Lactobacillus amylolyticus DSM 11664</name>
    <dbReference type="NCBI Taxonomy" id="585524"/>
    <lineage>
        <taxon>Bacteria</taxon>
        <taxon>Bacillati</taxon>
        <taxon>Bacillota</taxon>
        <taxon>Bacilli</taxon>
        <taxon>Lactobacillales</taxon>
        <taxon>Lactobacillaceae</taxon>
        <taxon>Lactobacillus</taxon>
    </lineage>
</organism>
<evidence type="ECO:0000313" key="3">
    <source>
        <dbReference type="Proteomes" id="UP000004069"/>
    </source>
</evidence>
<dbReference type="Proteomes" id="UP000004069">
    <property type="component" value="Unassembled WGS sequence"/>
</dbReference>
<keyword evidence="1" id="KW-0472">Membrane</keyword>
<dbReference type="PATRIC" id="fig|585524.9.peg.248"/>
<dbReference type="AlphaFoldDB" id="D4YU75"/>
<feature type="transmembrane region" description="Helical" evidence="1">
    <location>
        <begin position="6"/>
        <end position="29"/>
    </location>
</feature>
<dbReference type="EMBL" id="ADNY01000042">
    <property type="protein sequence ID" value="EFG55221.1"/>
    <property type="molecule type" value="Genomic_DNA"/>
</dbReference>
<evidence type="ECO:0000256" key="1">
    <source>
        <dbReference type="SAM" id="Phobius"/>
    </source>
</evidence>